<dbReference type="PANTHER" id="PTHR42085">
    <property type="entry name" value="F-BOX DOMAIN-CONTAINING PROTEIN"/>
    <property type="match status" value="1"/>
</dbReference>
<dbReference type="AlphaFoldDB" id="A0A0D2ESG6"/>
<proteinExistence type="predicted"/>
<name>A0A0D2ESG6_9EURO</name>
<dbReference type="STRING" id="348802.A0A0D2ESG6"/>
<dbReference type="EMBL" id="KN847318">
    <property type="protein sequence ID" value="KIW58663.1"/>
    <property type="molecule type" value="Genomic_DNA"/>
</dbReference>
<reference evidence="1 2" key="1">
    <citation type="submission" date="2015-01" db="EMBL/GenBank/DDBJ databases">
        <title>The Genome Sequence of Exophiala xenobiotica CBS118157.</title>
        <authorList>
            <consortium name="The Broad Institute Genomics Platform"/>
            <person name="Cuomo C."/>
            <person name="de Hoog S."/>
            <person name="Gorbushina A."/>
            <person name="Stielow B."/>
            <person name="Teixiera M."/>
            <person name="Abouelleil A."/>
            <person name="Chapman S.B."/>
            <person name="Priest M."/>
            <person name="Young S.K."/>
            <person name="Wortman J."/>
            <person name="Nusbaum C."/>
            <person name="Birren B."/>
        </authorList>
    </citation>
    <scope>NUCLEOTIDE SEQUENCE [LARGE SCALE GENOMIC DNA]</scope>
    <source>
        <strain evidence="1 2">CBS 118157</strain>
    </source>
</reference>
<sequence length="276" mass="31738">MAATAPTSATATLKDVVQPRVTFLDLPQEVRLMIYRHLFKDQPIIIQGEDCYKPSSHGNWCVVSRDRAMGLNILLTCKSCLCEAKPVLLNTAKFDIYFGSIGSLESPQLQGFSRHELSMVRSVTLRRVNLWRGPVNMLLSIMKNLVKVTIFYGHLDFHYWRLERWISGSVITIPRAIRDIWKYDMHKMFLPHMKKKVETQADATLKLEYRAEFYDRTEAVIHADLLEQQVWVTEANSGSKILMEPRSVPKLVAHLETLASPHEPTGSARMEEIQRQ</sequence>
<dbReference type="HOGENOM" id="CLU_997595_0_0_1"/>
<dbReference type="PANTHER" id="PTHR42085:SF1">
    <property type="entry name" value="F-BOX DOMAIN-CONTAINING PROTEIN"/>
    <property type="match status" value="1"/>
</dbReference>
<protein>
    <submittedName>
        <fullName evidence="1">Uncharacterized protein</fullName>
    </submittedName>
</protein>
<dbReference type="GeneID" id="25325071"/>
<evidence type="ECO:0000313" key="2">
    <source>
        <dbReference type="Proteomes" id="UP000054342"/>
    </source>
</evidence>
<dbReference type="OrthoDB" id="4120851at2759"/>
<dbReference type="Proteomes" id="UP000054342">
    <property type="component" value="Unassembled WGS sequence"/>
</dbReference>
<gene>
    <name evidence="1" type="ORF">PV05_03163</name>
</gene>
<accession>A0A0D2ESG6</accession>
<keyword evidence="2" id="KW-1185">Reference proteome</keyword>
<dbReference type="RefSeq" id="XP_013319247.1">
    <property type="nucleotide sequence ID" value="XM_013463793.1"/>
</dbReference>
<evidence type="ECO:0000313" key="1">
    <source>
        <dbReference type="EMBL" id="KIW58663.1"/>
    </source>
</evidence>
<organism evidence="1 2">
    <name type="scientific">Exophiala xenobiotica</name>
    <dbReference type="NCBI Taxonomy" id="348802"/>
    <lineage>
        <taxon>Eukaryota</taxon>
        <taxon>Fungi</taxon>
        <taxon>Dikarya</taxon>
        <taxon>Ascomycota</taxon>
        <taxon>Pezizomycotina</taxon>
        <taxon>Eurotiomycetes</taxon>
        <taxon>Chaetothyriomycetidae</taxon>
        <taxon>Chaetothyriales</taxon>
        <taxon>Herpotrichiellaceae</taxon>
        <taxon>Exophiala</taxon>
    </lineage>
</organism>
<dbReference type="InterPro" id="IPR038883">
    <property type="entry name" value="AN11006-like"/>
</dbReference>